<comment type="caution">
    <text evidence="2">The sequence shown here is derived from an EMBL/GenBank/DDBJ whole genome shotgun (WGS) entry which is preliminary data.</text>
</comment>
<sequence>MSDNKPNELEFLLPYSFLFCFCVFLFCLPSMAFWPSRILYPWTLKAGLLSFIIITSHTCVCVYCTYRVVILQVLFAFCLESREIGLRFFFTRKHNSYWYRWQA</sequence>
<name>A0ABR3D6Z1_NEUIN</name>
<gene>
    <name evidence="2" type="ORF">QR685DRAFT_530844</name>
</gene>
<feature type="transmembrane region" description="Helical" evidence="1">
    <location>
        <begin position="12"/>
        <end position="34"/>
    </location>
</feature>
<dbReference type="EMBL" id="JAVLET010000007">
    <property type="protein sequence ID" value="KAL0468394.1"/>
    <property type="molecule type" value="Genomic_DNA"/>
</dbReference>
<keyword evidence="1" id="KW-1133">Transmembrane helix</keyword>
<keyword evidence="1" id="KW-0812">Transmembrane</keyword>
<evidence type="ECO:0000256" key="1">
    <source>
        <dbReference type="SAM" id="Phobius"/>
    </source>
</evidence>
<organism evidence="2 3">
    <name type="scientific">Neurospora intermedia</name>
    <dbReference type="NCBI Taxonomy" id="5142"/>
    <lineage>
        <taxon>Eukaryota</taxon>
        <taxon>Fungi</taxon>
        <taxon>Dikarya</taxon>
        <taxon>Ascomycota</taxon>
        <taxon>Pezizomycotina</taxon>
        <taxon>Sordariomycetes</taxon>
        <taxon>Sordariomycetidae</taxon>
        <taxon>Sordariales</taxon>
        <taxon>Sordariaceae</taxon>
        <taxon>Neurospora</taxon>
    </lineage>
</organism>
<reference evidence="2 3" key="1">
    <citation type="submission" date="2023-09" db="EMBL/GenBank/DDBJ databases">
        <title>Multi-omics analysis of a traditional fermented food reveals byproduct-associated fungal strains for waste-to-food upcycling.</title>
        <authorList>
            <consortium name="Lawrence Berkeley National Laboratory"/>
            <person name="Rekdal V.M."/>
            <person name="Villalobos-Escobedo J.M."/>
            <person name="Rodriguez-Valeron N."/>
            <person name="Garcia M.O."/>
            <person name="Vasquez D.P."/>
            <person name="Damayanti I."/>
            <person name="Sorensen P.M."/>
            <person name="Baidoo E.E."/>
            <person name="De Carvalho A.C."/>
            <person name="Riley R."/>
            <person name="Lipzen A."/>
            <person name="He G."/>
            <person name="Yan M."/>
            <person name="Haridas S."/>
            <person name="Daum C."/>
            <person name="Yoshinaga Y."/>
            <person name="Ng V."/>
            <person name="Grigoriev I.V."/>
            <person name="Munk R."/>
            <person name="Nuraida L."/>
            <person name="Wijaya C.H."/>
            <person name="Morales P.-C."/>
            <person name="Keasling J.D."/>
        </authorList>
    </citation>
    <scope>NUCLEOTIDE SEQUENCE [LARGE SCALE GENOMIC DNA]</scope>
    <source>
        <strain evidence="2 3">FGSC 2613</strain>
    </source>
</reference>
<keyword evidence="1" id="KW-0472">Membrane</keyword>
<feature type="transmembrane region" description="Helical" evidence="1">
    <location>
        <begin position="46"/>
        <end position="79"/>
    </location>
</feature>
<protein>
    <submittedName>
        <fullName evidence="2">Uncharacterized protein</fullName>
    </submittedName>
</protein>
<evidence type="ECO:0000313" key="3">
    <source>
        <dbReference type="Proteomes" id="UP001451303"/>
    </source>
</evidence>
<evidence type="ECO:0000313" key="2">
    <source>
        <dbReference type="EMBL" id="KAL0468394.1"/>
    </source>
</evidence>
<keyword evidence="3" id="KW-1185">Reference proteome</keyword>
<accession>A0ABR3D6Z1</accession>
<dbReference type="Proteomes" id="UP001451303">
    <property type="component" value="Unassembled WGS sequence"/>
</dbReference>
<proteinExistence type="predicted"/>